<dbReference type="HAMAP" id="MF_01208">
    <property type="entry name" value="PyrE"/>
    <property type="match status" value="1"/>
</dbReference>
<evidence type="ECO:0000256" key="8">
    <source>
        <dbReference type="ARBA" id="ARBA00022679"/>
    </source>
</evidence>
<dbReference type="InterPro" id="IPR000836">
    <property type="entry name" value="PRTase_dom"/>
</dbReference>
<evidence type="ECO:0000256" key="1">
    <source>
        <dbReference type="ARBA" id="ARBA00003769"/>
    </source>
</evidence>
<evidence type="ECO:0000256" key="6">
    <source>
        <dbReference type="ARBA" id="ARBA00014769"/>
    </source>
</evidence>
<dbReference type="EC" id="2.4.2.10" evidence="5"/>
<dbReference type="UniPathway" id="UPA00070">
    <property type="reaction ID" value="UER00119"/>
</dbReference>
<comment type="pathway">
    <text evidence="2">Pyrimidine metabolism; UMP biosynthesis via de novo pathway; UMP from orotate: step 1/2.</text>
</comment>
<dbReference type="GO" id="GO:0004588">
    <property type="term" value="F:orotate phosphoribosyltransferase activity"/>
    <property type="evidence" value="ECO:0007669"/>
    <property type="project" value="UniProtKB-EC"/>
</dbReference>
<organism evidence="12 13">
    <name type="scientific">Elaphomyces granulatus</name>
    <dbReference type="NCBI Taxonomy" id="519963"/>
    <lineage>
        <taxon>Eukaryota</taxon>
        <taxon>Fungi</taxon>
        <taxon>Dikarya</taxon>
        <taxon>Ascomycota</taxon>
        <taxon>Pezizomycotina</taxon>
        <taxon>Eurotiomycetes</taxon>
        <taxon>Eurotiomycetidae</taxon>
        <taxon>Eurotiales</taxon>
        <taxon>Elaphomycetaceae</taxon>
        <taxon>Elaphomyces</taxon>
    </lineage>
</organism>
<comment type="function">
    <text evidence="1">Catalyzes the transfer of a ribosyl phosphate group from 5-phosphoribose 1-diphosphate to orotate, leading to the formation of orotidine monophosphate (OMP).</text>
</comment>
<comment type="similarity">
    <text evidence="3">Belongs to the purine/pyrimidine phosphoribosyltransferase family. PyrE subfamily.</text>
</comment>
<dbReference type="CDD" id="cd06223">
    <property type="entry name" value="PRTases_typeI"/>
    <property type="match status" value="1"/>
</dbReference>
<evidence type="ECO:0000313" key="13">
    <source>
        <dbReference type="Proteomes" id="UP000243515"/>
    </source>
</evidence>
<comment type="caution">
    <text evidence="12">The sequence shown here is derived from an EMBL/GenBank/DDBJ whole genome shotgun (WGS) entry which is preliminary data.</text>
</comment>
<evidence type="ECO:0000256" key="4">
    <source>
        <dbReference type="ARBA" id="ARBA00011738"/>
    </source>
</evidence>
<accession>A0A232M2E6</accession>
<dbReference type="OrthoDB" id="5553476at2759"/>
<gene>
    <name evidence="12" type="ORF">Egran_01683</name>
</gene>
<dbReference type="GO" id="GO:0006207">
    <property type="term" value="P:'de novo' pyrimidine nucleobase biosynthetic process"/>
    <property type="evidence" value="ECO:0007669"/>
    <property type="project" value="TreeGrafter"/>
</dbReference>
<proteinExistence type="inferred from homology"/>
<sequence>VRIIRNESEVAPPSYDILYILHIIKNSTSVLSPTTMAASTQMATSIIIPAYKTAFLESCLSAKVLSFGVYTLKSGRQSPYFFNAGSFHTSALLSAISTAFAHTIISFLSSHPSIPKPDILFGPAYKGIPLACSTLLELYRLDPQTWSSVSYSYNRKEVKDHGEGGGIVGASLKGKNVLVIDDVITAGTAMRETIKTVAKEGGNVVGFVVALDRVEKMPGPREKEGIDDGEPRMSAMGQIRHEFGVPTASIVTLDDLIAVLREKGDGGDIERLEEYRRRYGASD</sequence>
<keyword evidence="13" id="KW-1185">Reference proteome</keyword>
<dbReference type="PANTHER" id="PTHR46683:SF1">
    <property type="entry name" value="OROTATE PHOSPHORIBOSYLTRANSFERASE 1-RELATED"/>
    <property type="match status" value="1"/>
</dbReference>
<dbReference type="GO" id="GO:0005737">
    <property type="term" value="C:cytoplasm"/>
    <property type="evidence" value="ECO:0007669"/>
    <property type="project" value="TreeGrafter"/>
</dbReference>
<dbReference type="Gene3D" id="3.40.50.2020">
    <property type="match status" value="1"/>
</dbReference>
<dbReference type="Pfam" id="PF00156">
    <property type="entry name" value="Pribosyltran"/>
    <property type="match status" value="1"/>
</dbReference>
<dbReference type="GO" id="GO:0044205">
    <property type="term" value="P:'de novo' UMP biosynthetic process"/>
    <property type="evidence" value="ECO:0007669"/>
    <property type="project" value="UniProtKB-UniPathway"/>
</dbReference>
<reference evidence="12 13" key="1">
    <citation type="journal article" date="2015" name="Environ. Microbiol.">
        <title>Metagenome sequence of Elaphomyces granulatus from sporocarp tissue reveals Ascomycota ectomycorrhizal fingerprints of genome expansion and a Proteobacteria-rich microbiome.</title>
        <authorList>
            <person name="Quandt C.A."/>
            <person name="Kohler A."/>
            <person name="Hesse C.N."/>
            <person name="Sharpton T.J."/>
            <person name="Martin F."/>
            <person name="Spatafora J.W."/>
        </authorList>
    </citation>
    <scope>NUCLEOTIDE SEQUENCE [LARGE SCALE GENOMIC DNA]</scope>
    <source>
        <strain evidence="12 13">OSC145934</strain>
    </source>
</reference>
<protein>
    <recommendedName>
        <fullName evidence="6">Orotate phosphoribosyltransferase</fullName>
        <ecNumber evidence="5">2.4.2.10</ecNumber>
    </recommendedName>
</protein>
<evidence type="ECO:0000256" key="5">
    <source>
        <dbReference type="ARBA" id="ARBA00011971"/>
    </source>
</evidence>
<dbReference type="AlphaFoldDB" id="A0A232M2E6"/>
<dbReference type="EMBL" id="NPHW01002880">
    <property type="protein sequence ID" value="OXV10559.1"/>
    <property type="molecule type" value="Genomic_DNA"/>
</dbReference>
<dbReference type="InterPro" id="IPR029057">
    <property type="entry name" value="PRTase-like"/>
</dbReference>
<dbReference type="PANTHER" id="PTHR46683">
    <property type="entry name" value="OROTATE PHOSPHORIBOSYLTRANSFERASE 1-RELATED"/>
    <property type="match status" value="1"/>
</dbReference>
<evidence type="ECO:0000256" key="10">
    <source>
        <dbReference type="ARBA" id="ARBA00049126"/>
    </source>
</evidence>
<name>A0A232M2E6_9EURO</name>
<evidence type="ECO:0000256" key="3">
    <source>
        <dbReference type="ARBA" id="ARBA00006340"/>
    </source>
</evidence>
<evidence type="ECO:0000259" key="11">
    <source>
        <dbReference type="Pfam" id="PF00156"/>
    </source>
</evidence>
<evidence type="ECO:0000256" key="9">
    <source>
        <dbReference type="ARBA" id="ARBA00022975"/>
    </source>
</evidence>
<dbReference type="InterPro" id="IPR023031">
    <property type="entry name" value="OPRT"/>
</dbReference>
<evidence type="ECO:0000313" key="12">
    <source>
        <dbReference type="EMBL" id="OXV10559.1"/>
    </source>
</evidence>
<dbReference type="InterPro" id="IPR004467">
    <property type="entry name" value="Or_phspho_trans_dom"/>
</dbReference>
<keyword evidence="7" id="KW-0328">Glycosyltransferase</keyword>
<comment type="subunit">
    <text evidence="4">Homodimer.</text>
</comment>
<feature type="non-terminal residue" evidence="12">
    <location>
        <position position="1"/>
    </location>
</feature>
<keyword evidence="9" id="KW-0665">Pyrimidine biosynthesis</keyword>
<evidence type="ECO:0000256" key="7">
    <source>
        <dbReference type="ARBA" id="ARBA00022676"/>
    </source>
</evidence>
<comment type="catalytic activity">
    <reaction evidence="10">
        <text>orotidine 5'-phosphate + diphosphate = orotate + 5-phospho-alpha-D-ribose 1-diphosphate</text>
        <dbReference type="Rhea" id="RHEA:10380"/>
        <dbReference type="ChEBI" id="CHEBI:30839"/>
        <dbReference type="ChEBI" id="CHEBI:33019"/>
        <dbReference type="ChEBI" id="CHEBI:57538"/>
        <dbReference type="ChEBI" id="CHEBI:58017"/>
        <dbReference type="EC" id="2.4.2.10"/>
    </reaction>
</comment>
<feature type="domain" description="Phosphoribosyltransferase" evidence="11">
    <location>
        <begin position="116"/>
        <end position="216"/>
    </location>
</feature>
<keyword evidence="8" id="KW-0808">Transferase</keyword>
<dbReference type="SUPFAM" id="SSF53271">
    <property type="entry name" value="PRTase-like"/>
    <property type="match status" value="1"/>
</dbReference>
<dbReference type="GO" id="GO:0046132">
    <property type="term" value="P:pyrimidine ribonucleoside biosynthetic process"/>
    <property type="evidence" value="ECO:0007669"/>
    <property type="project" value="TreeGrafter"/>
</dbReference>
<dbReference type="FunFam" id="3.40.50.2020:FF:000008">
    <property type="entry name" value="Orotate phosphoribosyltransferase"/>
    <property type="match status" value="1"/>
</dbReference>
<dbReference type="Proteomes" id="UP000243515">
    <property type="component" value="Unassembled WGS sequence"/>
</dbReference>
<dbReference type="NCBIfam" id="TIGR00336">
    <property type="entry name" value="pyrE"/>
    <property type="match status" value="1"/>
</dbReference>
<evidence type="ECO:0000256" key="2">
    <source>
        <dbReference type="ARBA" id="ARBA00004889"/>
    </source>
</evidence>